<keyword evidence="2" id="KW-0646">Protease inhibitor</keyword>
<feature type="signal peptide" evidence="5">
    <location>
        <begin position="1"/>
        <end position="16"/>
    </location>
</feature>
<comment type="caution">
    <text evidence="7">The sequence shown here is derived from an EMBL/GenBank/DDBJ whole genome shotgun (WGS) entry which is preliminary data.</text>
</comment>
<dbReference type="PROSITE" id="PS00284">
    <property type="entry name" value="SERPIN"/>
    <property type="match status" value="1"/>
</dbReference>
<dbReference type="GO" id="GO:0004867">
    <property type="term" value="F:serine-type endopeptidase inhibitor activity"/>
    <property type="evidence" value="ECO:0007669"/>
    <property type="project" value="UniProtKB-KW"/>
</dbReference>
<keyword evidence="5" id="KW-0732">Signal</keyword>
<dbReference type="Gene3D" id="3.30.497.10">
    <property type="entry name" value="Antithrombin, subunit I, domain 2"/>
    <property type="match status" value="1"/>
</dbReference>
<dbReference type="SMART" id="SM00093">
    <property type="entry name" value="SERPIN"/>
    <property type="match status" value="1"/>
</dbReference>
<dbReference type="Pfam" id="PF00079">
    <property type="entry name" value="Serpin"/>
    <property type="match status" value="1"/>
</dbReference>
<sequence length="389" mass="44411">MRYFVFFLLGLATVQCDNLLEKFVTSNRQFSSDVYKKIKTIERGNFLFCPLSVEIILALTRVGARGNTGTQLSKALHLPNDINEIEQIFKKLTPKLKSAEGYTLNSANRIYLNNGYEIRKDFENIAQNSFAADIKNINFDNQQKAASEINQWVSDQTHEKIKDLVDPNSFTTNTRSVLVNALYFKSTWATPFYKHATESKYFYLNNDDHVDVDMMEVTDRFKYFQSDELKAQFLEMPYAGNQYSMVLALPYEKEGLEQLENKLEDVLEISQAYEAKVHVQVPKFKTEFKVELTDILKNLGIKDLFEEDAELIAFTTSRPQVVKVSGVVQKAVIEVDEEGTTAAAATAVFVDIIRPAPPTPIEEFNADHPFIYYIKGASGVMFIGRYVHK</sequence>
<protein>
    <recommendedName>
        <fullName evidence="6">Serpin domain-containing protein</fullName>
    </recommendedName>
</protein>
<accession>A0AAN7PP04</accession>
<dbReference type="InterPro" id="IPR042185">
    <property type="entry name" value="Serpin_sf_2"/>
</dbReference>
<dbReference type="InterPro" id="IPR042178">
    <property type="entry name" value="Serpin_sf_1"/>
</dbReference>
<proteinExistence type="inferred from homology"/>
<dbReference type="InterPro" id="IPR023795">
    <property type="entry name" value="Serpin_CS"/>
</dbReference>
<keyword evidence="3" id="KW-0722">Serine protease inhibitor</keyword>
<dbReference type="EMBL" id="JARPUR010000007">
    <property type="protein sequence ID" value="KAK4872899.1"/>
    <property type="molecule type" value="Genomic_DNA"/>
</dbReference>
<dbReference type="InterPro" id="IPR023796">
    <property type="entry name" value="Serpin_dom"/>
</dbReference>
<feature type="chain" id="PRO_5043053784" description="Serpin domain-containing protein" evidence="5">
    <location>
        <begin position="17"/>
        <end position="389"/>
    </location>
</feature>
<reference evidence="8" key="1">
    <citation type="submission" date="2023-01" db="EMBL/GenBank/DDBJ databases">
        <title>Key to firefly adult light organ development and bioluminescence: homeobox transcription factors regulate luciferase expression and transportation to peroxisome.</title>
        <authorList>
            <person name="Fu X."/>
        </authorList>
    </citation>
    <scope>NUCLEOTIDE SEQUENCE [LARGE SCALE GENOMIC DNA]</scope>
</reference>
<keyword evidence="8" id="KW-1185">Reference proteome</keyword>
<dbReference type="AlphaFoldDB" id="A0AAN7PP04"/>
<evidence type="ECO:0000256" key="3">
    <source>
        <dbReference type="ARBA" id="ARBA00022900"/>
    </source>
</evidence>
<dbReference type="PANTHER" id="PTHR11461">
    <property type="entry name" value="SERINE PROTEASE INHIBITOR, SERPIN"/>
    <property type="match status" value="1"/>
</dbReference>
<dbReference type="InterPro" id="IPR000215">
    <property type="entry name" value="Serpin_fam"/>
</dbReference>
<organism evidence="7 8">
    <name type="scientific">Aquatica leii</name>
    <dbReference type="NCBI Taxonomy" id="1421715"/>
    <lineage>
        <taxon>Eukaryota</taxon>
        <taxon>Metazoa</taxon>
        <taxon>Ecdysozoa</taxon>
        <taxon>Arthropoda</taxon>
        <taxon>Hexapoda</taxon>
        <taxon>Insecta</taxon>
        <taxon>Pterygota</taxon>
        <taxon>Neoptera</taxon>
        <taxon>Endopterygota</taxon>
        <taxon>Coleoptera</taxon>
        <taxon>Polyphaga</taxon>
        <taxon>Elateriformia</taxon>
        <taxon>Elateroidea</taxon>
        <taxon>Lampyridae</taxon>
        <taxon>Luciolinae</taxon>
        <taxon>Aquatica</taxon>
    </lineage>
</organism>
<evidence type="ECO:0000313" key="8">
    <source>
        <dbReference type="Proteomes" id="UP001353858"/>
    </source>
</evidence>
<dbReference type="InterPro" id="IPR036186">
    <property type="entry name" value="Serpin_sf"/>
</dbReference>
<feature type="domain" description="Serpin" evidence="6">
    <location>
        <begin position="32"/>
        <end position="389"/>
    </location>
</feature>
<evidence type="ECO:0000256" key="5">
    <source>
        <dbReference type="SAM" id="SignalP"/>
    </source>
</evidence>
<evidence type="ECO:0000256" key="2">
    <source>
        <dbReference type="ARBA" id="ARBA00022690"/>
    </source>
</evidence>
<comment type="similarity">
    <text evidence="1 4">Belongs to the serpin family.</text>
</comment>
<dbReference type="Proteomes" id="UP001353858">
    <property type="component" value="Unassembled WGS sequence"/>
</dbReference>
<dbReference type="PANTHER" id="PTHR11461:SF211">
    <property type="entry name" value="GH10112P-RELATED"/>
    <property type="match status" value="1"/>
</dbReference>
<evidence type="ECO:0000313" key="7">
    <source>
        <dbReference type="EMBL" id="KAK4872899.1"/>
    </source>
</evidence>
<evidence type="ECO:0000259" key="6">
    <source>
        <dbReference type="SMART" id="SM00093"/>
    </source>
</evidence>
<evidence type="ECO:0000256" key="4">
    <source>
        <dbReference type="RuleBase" id="RU000411"/>
    </source>
</evidence>
<dbReference type="GO" id="GO:0005615">
    <property type="term" value="C:extracellular space"/>
    <property type="evidence" value="ECO:0007669"/>
    <property type="project" value="InterPro"/>
</dbReference>
<dbReference type="SUPFAM" id="SSF56574">
    <property type="entry name" value="Serpins"/>
    <property type="match status" value="1"/>
</dbReference>
<evidence type="ECO:0000256" key="1">
    <source>
        <dbReference type="ARBA" id="ARBA00009500"/>
    </source>
</evidence>
<dbReference type="Gene3D" id="2.30.39.10">
    <property type="entry name" value="Alpha-1-antitrypsin, domain 1"/>
    <property type="match status" value="1"/>
</dbReference>
<gene>
    <name evidence="7" type="ORF">RN001_014928</name>
</gene>
<name>A0AAN7PP04_9COLE</name>